<dbReference type="Proteomes" id="UP001597349">
    <property type="component" value="Unassembled WGS sequence"/>
</dbReference>
<keyword evidence="2" id="KW-1185">Reference proteome</keyword>
<accession>A0ABW4WB07</accession>
<evidence type="ECO:0000313" key="2">
    <source>
        <dbReference type="Proteomes" id="UP001597349"/>
    </source>
</evidence>
<gene>
    <name evidence="1" type="ORF">ACFSQT_11775</name>
</gene>
<dbReference type="RefSeq" id="WP_379018648.1">
    <property type="nucleotide sequence ID" value="NZ_JBHUGY010000019.1"/>
</dbReference>
<name>A0ABW4WB07_9HYPH</name>
<dbReference type="EMBL" id="JBHUGY010000019">
    <property type="protein sequence ID" value="MFD2053736.1"/>
    <property type="molecule type" value="Genomic_DNA"/>
</dbReference>
<evidence type="ECO:0000313" key="1">
    <source>
        <dbReference type="EMBL" id="MFD2053736.1"/>
    </source>
</evidence>
<proteinExistence type="predicted"/>
<comment type="caution">
    <text evidence="1">The sequence shown here is derived from an EMBL/GenBank/DDBJ whole genome shotgun (WGS) entry which is preliminary data.</text>
</comment>
<sequence>MGNLRNGVIRKGGSLPGSGVAVGNVKDGVIRNGSSVGSGTAIGNIKDGIVRNGSSKGSGSTVGKVSDFTIKGIERERDDEIVAVYNFLIKKFL</sequence>
<organism evidence="1 2">
    <name type="scientific">Mesorhizobium calcicola</name>
    <dbReference type="NCBI Taxonomy" id="1300310"/>
    <lineage>
        <taxon>Bacteria</taxon>
        <taxon>Pseudomonadati</taxon>
        <taxon>Pseudomonadota</taxon>
        <taxon>Alphaproteobacteria</taxon>
        <taxon>Hyphomicrobiales</taxon>
        <taxon>Phyllobacteriaceae</taxon>
        <taxon>Mesorhizobium</taxon>
    </lineage>
</organism>
<protein>
    <submittedName>
        <fullName evidence="1">Uncharacterized protein</fullName>
    </submittedName>
</protein>
<reference evidence="2" key="1">
    <citation type="journal article" date="2019" name="Int. J. Syst. Evol. Microbiol.">
        <title>The Global Catalogue of Microorganisms (GCM) 10K type strain sequencing project: providing services to taxonomists for standard genome sequencing and annotation.</title>
        <authorList>
            <consortium name="The Broad Institute Genomics Platform"/>
            <consortium name="The Broad Institute Genome Sequencing Center for Infectious Disease"/>
            <person name="Wu L."/>
            <person name="Ma J."/>
        </authorList>
    </citation>
    <scope>NUCLEOTIDE SEQUENCE [LARGE SCALE GENOMIC DNA]</scope>
    <source>
        <strain evidence="2">CGMCC 1.16226</strain>
    </source>
</reference>